<feature type="non-terminal residue" evidence="1">
    <location>
        <position position="71"/>
    </location>
</feature>
<keyword evidence="2" id="KW-1185">Reference proteome</keyword>
<evidence type="ECO:0000313" key="1">
    <source>
        <dbReference type="EMBL" id="MCD7465082.1"/>
    </source>
</evidence>
<proteinExistence type="predicted"/>
<reference evidence="1 2" key="1">
    <citation type="journal article" date="2021" name="BMC Genomics">
        <title>Datura genome reveals duplications of psychoactive alkaloid biosynthetic genes and high mutation rate following tissue culture.</title>
        <authorList>
            <person name="Rajewski A."/>
            <person name="Carter-House D."/>
            <person name="Stajich J."/>
            <person name="Litt A."/>
        </authorList>
    </citation>
    <scope>NUCLEOTIDE SEQUENCE [LARGE SCALE GENOMIC DNA]</scope>
    <source>
        <strain evidence="1">AR-01</strain>
    </source>
</reference>
<evidence type="ECO:0000313" key="2">
    <source>
        <dbReference type="Proteomes" id="UP000823775"/>
    </source>
</evidence>
<accession>A0ABS8T173</accession>
<dbReference type="Proteomes" id="UP000823775">
    <property type="component" value="Unassembled WGS sequence"/>
</dbReference>
<gene>
    <name evidence="1" type="ORF">HAX54_000508</name>
</gene>
<sequence>MIDRARVWNQLELGLNRETSTREIALTRQQQIQDLEHNHENIRKQVHDLAVDTARSCVYYQGMGYEQFAKE</sequence>
<organism evidence="1 2">
    <name type="scientific">Datura stramonium</name>
    <name type="common">Jimsonweed</name>
    <name type="synonym">Common thornapple</name>
    <dbReference type="NCBI Taxonomy" id="4076"/>
    <lineage>
        <taxon>Eukaryota</taxon>
        <taxon>Viridiplantae</taxon>
        <taxon>Streptophyta</taxon>
        <taxon>Embryophyta</taxon>
        <taxon>Tracheophyta</taxon>
        <taxon>Spermatophyta</taxon>
        <taxon>Magnoliopsida</taxon>
        <taxon>eudicotyledons</taxon>
        <taxon>Gunneridae</taxon>
        <taxon>Pentapetalae</taxon>
        <taxon>asterids</taxon>
        <taxon>lamiids</taxon>
        <taxon>Solanales</taxon>
        <taxon>Solanaceae</taxon>
        <taxon>Solanoideae</taxon>
        <taxon>Datureae</taxon>
        <taxon>Datura</taxon>
    </lineage>
</organism>
<comment type="caution">
    <text evidence="1">The sequence shown here is derived from an EMBL/GenBank/DDBJ whole genome shotgun (WGS) entry which is preliminary data.</text>
</comment>
<dbReference type="EMBL" id="JACEIK010001014">
    <property type="protein sequence ID" value="MCD7465082.1"/>
    <property type="molecule type" value="Genomic_DNA"/>
</dbReference>
<name>A0ABS8T173_DATST</name>
<protein>
    <submittedName>
        <fullName evidence="1">Uncharacterized protein</fullName>
    </submittedName>
</protein>